<evidence type="ECO:0000256" key="10">
    <source>
        <dbReference type="SAM" id="MobiDB-lite"/>
    </source>
</evidence>
<evidence type="ECO:0000256" key="9">
    <source>
        <dbReference type="RuleBase" id="RU369094"/>
    </source>
</evidence>
<dbReference type="eggNOG" id="ENOG502SRCV">
    <property type="taxonomic scope" value="Eukaryota"/>
</dbReference>
<reference evidence="13" key="2">
    <citation type="submission" date="2013-12" db="EMBL/GenBank/DDBJ databases">
        <authorList>
            <person name="Yu Y."/>
            <person name="Lee S."/>
            <person name="de Baynast K."/>
            <person name="Wissotski M."/>
            <person name="Liu L."/>
            <person name="Talag J."/>
            <person name="Goicoechea J."/>
            <person name="Angelova A."/>
            <person name="Jetty R."/>
            <person name="Kudrna D."/>
            <person name="Golser W."/>
            <person name="Rivera L."/>
            <person name="Zhang J."/>
            <person name="Wing R."/>
        </authorList>
    </citation>
    <scope>NUCLEOTIDE SEQUENCE</scope>
</reference>
<dbReference type="HOGENOM" id="CLU_070202_0_0_1"/>
<comment type="function">
    <text evidence="9">Transcription factor that binds specifically to a 5'-AA[AG]G-3' consensus core sequence.</text>
</comment>
<evidence type="ECO:0000256" key="6">
    <source>
        <dbReference type="ARBA" id="ARBA00023163"/>
    </source>
</evidence>
<keyword evidence="2 8" id="KW-0863">Zinc-finger</keyword>
<keyword evidence="6 9" id="KW-0804">Transcription</keyword>
<dbReference type="GO" id="GO:0003700">
    <property type="term" value="F:DNA-binding transcription factor activity"/>
    <property type="evidence" value="ECO:0007669"/>
    <property type="project" value="UniProtKB-UniRule"/>
</dbReference>
<evidence type="ECO:0000256" key="3">
    <source>
        <dbReference type="ARBA" id="ARBA00022833"/>
    </source>
</evidence>
<protein>
    <recommendedName>
        <fullName evidence="9">Dof zinc finger protein</fullName>
    </recommendedName>
</protein>
<name>A0A0D9XET8_9ORYZ</name>
<evidence type="ECO:0000256" key="5">
    <source>
        <dbReference type="ARBA" id="ARBA00023125"/>
    </source>
</evidence>
<evidence type="ECO:0000256" key="4">
    <source>
        <dbReference type="ARBA" id="ARBA00023015"/>
    </source>
</evidence>
<evidence type="ECO:0000259" key="11">
    <source>
        <dbReference type="PROSITE" id="PS50884"/>
    </source>
</evidence>
<evidence type="ECO:0000256" key="7">
    <source>
        <dbReference type="ARBA" id="ARBA00023242"/>
    </source>
</evidence>
<comment type="subcellular location">
    <subcellularLocation>
        <location evidence="8 9">Nucleus</location>
    </subcellularLocation>
</comment>
<reference evidence="12" key="3">
    <citation type="submission" date="2015-04" db="UniProtKB">
        <authorList>
            <consortium name="EnsemblPlants"/>
        </authorList>
    </citation>
    <scope>IDENTIFICATION</scope>
</reference>
<proteinExistence type="predicted"/>
<dbReference type="STRING" id="77586.A0A0D9XET8"/>
<dbReference type="GO" id="GO:0005634">
    <property type="term" value="C:nucleus"/>
    <property type="evidence" value="ECO:0007669"/>
    <property type="project" value="UniProtKB-SubCell"/>
</dbReference>
<keyword evidence="1 9" id="KW-0479">Metal-binding</keyword>
<evidence type="ECO:0000313" key="12">
    <source>
        <dbReference type="EnsemblPlants" id="LPERR09G10110.1"/>
    </source>
</evidence>
<dbReference type="Pfam" id="PF02701">
    <property type="entry name" value="Zn_ribbon_Dof"/>
    <property type="match status" value="1"/>
</dbReference>
<feature type="region of interest" description="Disordered" evidence="10">
    <location>
        <begin position="1"/>
        <end position="29"/>
    </location>
</feature>
<evidence type="ECO:0000256" key="8">
    <source>
        <dbReference type="PROSITE-ProRule" id="PRU00071"/>
    </source>
</evidence>
<feature type="compositionally biased region" description="Low complexity" evidence="10">
    <location>
        <begin position="131"/>
        <end position="140"/>
    </location>
</feature>
<evidence type="ECO:0000313" key="13">
    <source>
        <dbReference type="Proteomes" id="UP000032180"/>
    </source>
</evidence>
<keyword evidence="5 8" id="KW-0238">DNA-binding</keyword>
<dbReference type="Gramene" id="LPERR09G10110.1">
    <property type="protein sequence ID" value="LPERR09G10110.1"/>
    <property type="gene ID" value="LPERR09G10110"/>
</dbReference>
<dbReference type="PANTHER" id="PTHR31992:SF204">
    <property type="entry name" value="DOF ZINC FINGER PROTEIN"/>
    <property type="match status" value="1"/>
</dbReference>
<reference evidence="12 13" key="1">
    <citation type="submission" date="2012-08" db="EMBL/GenBank/DDBJ databases">
        <title>Oryza genome evolution.</title>
        <authorList>
            <person name="Wing R.A."/>
        </authorList>
    </citation>
    <scope>NUCLEOTIDE SEQUENCE</scope>
</reference>
<dbReference type="GO" id="GO:0008270">
    <property type="term" value="F:zinc ion binding"/>
    <property type="evidence" value="ECO:0007669"/>
    <property type="project" value="UniProtKB-KW"/>
</dbReference>
<feature type="compositionally biased region" description="Basic residues" evidence="10">
    <location>
        <begin position="107"/>
        <end position="118"/>
    </location>
</feature>
<dbReference type="AlphaFoldDB" id="A0A0D9XET8"/>
<sequence>MQEAAGRRAAPQFAGVDLRRPKGYPPTQATPAIEAAAEACPRCESRETKFCYYNNYNTSQPRHFCKSCRRYWTKGGSLRNVPVGGASRHNTTTKQSSSSSSSVSSPKRSKNNPKRRRVAVSPEPTTPAPPTTAADVAAPTSQEDSATVAGLADGGGKEVVVDASPFEWPSGCDLGPYTYWPTGGVFADTDPALFLNLP</sequence>
<keyword evidence="13" id="KW-1185">Reference proteome</keyword>
<dbReference type="Proteomes" id="UP000032180">
    <property type="component" value="Chromosome 9"/>
</dbReference>
<dbReference type="EnsemblPlants" id="LPERR09G10110.1">
    <property type="protein sequence ID" value="LPERR09G10110.1"/>
    <property type="gene ID" value="LPERR09G10110"/>
</dbReference>
<keyword evidence="4 9" id="KW-0805">Transcription regulation</keyword>
<organism evidence="12 13">
    <name type="scientific">Leersia perrieri</name>
    <dbReference type="NCBI Taxonomy" id="77586"/>
    <lineage>
        <taxon>Eukaryota</taxon>
        <taxon>Viridiplantae</taxon>
        <taxon>Streptophyta</taxon>
        <taxon>Embryophyta</taxon>
        <taxon>Tracheophyta</taxon>
        <taxon>Spermatophyta</taxon>
        <taxon>Magnoliopsida</taxon>
        <taxon>Liliopsida</taxon>
        <taxon>Poales</taxon>
        <taxon>Poaceae</taxon>
        <taxon>BOP clade</taxon>
        <taxon>Oryzoideae</taxon>
        <taxon>Oryzeae</taxon>
        <taxon>Oryzinae</taxon>
        <taxon>Leersia</taxon>
    </lineage>
</organism>
<dbReference type="InterPro" id="IPR045174">
    <property type="entry name" value="Dof"/>
</dbReference>
<feature type="domain" description="Dof-type" evidence="11">
    <location>
        <begin position="38"/>
        <end position="92"/>
    </location>
</feature>
<dbReference type="GO" id="GO:0003677">
    <property type="term" value="F:DNA binding"/>
    <property type="evidence" value="ECO:0007669"/>
    <property type="project" value="UniProtKB-UniRule"/>
</dbReference>
<dbReference type="PANTHER" id="PTHR31992">
    <property type="entry name" value="DOF ZINC FINGER PROTEIN DOF1.4-RELATED"/>
    <property type="match status" value="1"/>
</dbReference>
<dbReference type="InterPro" id="IPR003851">
    <property type="entry name" value="Znf_Dof"/>
</dbReference>
<evidence type="ECO:0000256" key="1">
    <source>
        <dbReference type="ARBA" id="ARBA00022723"/>
    </source>
</evidence>
<accession>A0A0D9XET8</accession>
<feature type="compositionally biased region" description="Low complexity" evidence="10">
    <location>
        <begin position="96"/>
        <end position="106"/>
    </location>
</feature>
<dbReference type="PROSITE" id="PS01361">
    <property type="entry name" value="ZF_DOF_1"/>
    <property type="match status" value="1"/>
</dbReference>
<keyword evidence="3 9" id="KW-0862">Zinc</keyword>
<feature type="region of interest" description="Disordered" evidence="10">
    <location>
        <begin position="79"/>
        <end position="150"/>
    </location>
</feature>
<dbReference type="PROSITE" id="PS50884">
    <property type="entry name" value="ZF_DOF_2"/>
    <property type="match status" value="1"/>
</dbReference>
<evidence type="ECO:0000256" key="2">
    <source>
        <dbReference type="ARBA" id="ARBA00022771"/>
    </source>
</evidence>
<keyword evidence="7 8" id="KW-0539">Nucleus</keyword>